<evidence type="ECO:0000256" key="1">
    <source>
        <dbReference type="ARBA" id="ARBA00024347"/>
    </source>
</evidence>
<organism evidence="3 4">
    <name type="scientific">Liparis tanakae</name>
    <name type="common">Tanaka's snailfish</name>
    <dbReference type="NCBI Taxonomy" id="230148"/>
    <lineage>
        <taxon>Eukaryota</taxon>
        <taxon>Metazoa</taxon>
        <taxon>Chordata</taxon>
        <taxon>Craniata</taxon>
        <taxon>Vertebrata</taxon>
        <taxon>Euteleostomi</taxon>
        <taxon>Actinopterygii</taxon>
        <taxon>Neopterygii</taxon>
        <taxon>Teleostei</taxon>
        <taxon>Neoteleostei</taxon>
        <taxon>Acanthomorphata</taxon>
        <taxon>Eupercaria</taxon>
        <taxon>Perciformes</taxon>
        <taxon>Cottioidei</taxon>
        <taxon>Cottales</taxon>
        <taxon>Liparidae</taxon>
        <taxon>Liparis</taxon>
    </lineage>
</organism>
<dbReference type="PANTHER" id="PTHR45740">
    <property type="entry name" value="POLY [ADP-RIBOSE] POLYMERASE"/>
    <property type="match status" value="1"/>
</dbReference>
<name>A0A4Z2FU00_9TELE</name>
<comment type="similarity">
    <text evidence="1">Belongs to the ARTD/PARP family.</text>
</comment>
<evidence type="ECO:0000313" key="4">
    <source>
        <dbReference type="Proteomes" id="UP000314294"/>
    </source>
</evidence>
<comment type="caution">
    <text evidence="3">The sequence shown here is derived from an EMBL/GenBank/DDBJ whole genome shotgun (WGS) entry which is preliminary data.</text>
</comment>
<dbReference type="PANTHER" id="PTHR45740:SF4">
    <property type="entry name" value="PROTEIN MONO-ADP-RIBOSYLTRANSFERASE PARP11"/>
    <property type="match status" value="1"/>
</dbReference>
<keyword evidence="4" id="KW-1185">Reference proteome</keyword>
<dbReference type="InterPro" id="IPR051712">
    <property type="entry name" value="ARTD-AVP"/>
</dbReference>
<protein>
    <submittedName>
        <fullName evidence="3">Poly [ADP-ribose] polymerase 11</fullName>
    </submittedName>
</protein>
<accession>A0A4Z2FU00</accession>
<dbReference type="SUPFAM" id="SSF56399">
    <property type="entry name" value="ADP-ribosylation"/>
    <property type="match status" value="1"/>
</dbReference>
<dbReference type="GO" id="GO:0003950">
    <property type="term" value="F:NAD+ poly-ADP-ribosyltransferase activity"/>
    <property type="evidence" value="ECO:0007669"/>
    <property type="project" value="InterPro"/>
</dbReference>
<dbReference type="AlphaFoldDB" id="A0A4Z2FU00"/>
<dbReference type="EMBL" id="SRLO01000894">
    <property type="protein sequence ID" value="TNN44599.1"/>
    <property type="molecule type" value="Genomic_DNA"/>
</dbReference>
<dbReference type="InterPro" id="IPR012317">
    <property type="entry name" value="Poly(ADP-ribose)pol_cat_dom"/>
</dbReference>
<reference evidence="3 4" key="1">
    <citation type="submission" date="2019-03" db="EMBL/GenBank/DDBJ databases">
        <title>First draft genome of Liparis tanakae, snailfish: a comprehensive survey of snailfish specific genes.</title>
        <authorList>
            <person name="Kim W."/>
            <person name="Song I."/>
            <person name="Jeong J.-H."/>
            <person name="Kim D."/>
            <person name="Kim S."/>
            <person name="Ryu S."/>
            <person name="Song J.Y."/>
            <person name="Lee S.K."/>
        </authorList>
    </citation>
    <scope>NUCLEOTIDE SEQUENCE [LARGE SCALE GENOMIC DNA]</scope>
    <source>
        <tissue evidence="3">Muscle</tissue>
    </source>
</reference>
<sequence length="184" mass="21155">MGHIFLQAVTPPSLVYWPNAVSRKNRGTPQKKRNTKFSYVDPSAACSVTSAQIELCYSRNQRGVMEFYTAKYTYRLDFSGSYFARDAKYSSKFCHTTGKHNTTLQRHGLAPPIFANEPSYKTMFLSRVLVGEYTVGHPMYCRPPSKDASFTNFYDSCVDDMANPKIYVIFDSNQIYPEYLVEFY</sequence>
<dbReference type="GO" id="GO:0005634">
    <property type="term" value="C:nucleus"/>
    <property type="evidence" value="ECO:0007669"/>
    <property type="project" value="TreeGrafter"/>
</dbReference>
<dbReference type="PROSITE" id="PS51059">
    <property type="entry name" value="PARP_CATALYTIC"/>
    <property type="match status" value="1"/>
</dbReference>
<evidence type="ECO:0000313" key="3">
    <source>
        <dbReference type="EMBL" id="TNN44599.1"/>
    </source>
</evidence>
<proteinExistence type="inferred from homology"/>
<dbReference type="OrthoDB" id="6133115at2759"/>
<dbReference type="GO" id="GO:1990404">
    <property type="term" value="F:NAD+-protein mono-ADP-ribosyltransferase activity"/>
    <property type="evidence" value="ECO:0007669"/>
    <property type="project" value="TreeGrafter"/>
</dbReference>
<dbReference type="Proteomes" id="UP000314294">
    <property type="component" value="Unassembled WGS sequence"/>
</dbReference>
<dbReference type="Gene3D" id="3.90.228.10">
    <property type="match status" value="1"/>
</dbReference>
<evidence type="ECO:0000259" key="2">
    <source>
        <dbReference type="PROSITE" id="PS51059"/>
    </source>
</evidence>
<feature type="domain" description="PARP catalytic" evidence="2">
    <location>
        <begin position="1"/>
        <end position="184"/>
    </location>
</feature>
<gene>
    <name evidence="3" type="primary">Parp11_0</name>
    <name evidence="3" type="ORF">EYF80_045201</name>
</gene>